<evidence type="ECO:0000256" key="1">
    <source>
        <dbReference type="SAM" id="MobiDB-lite"/>
    </source>
</evidence>
<dbReference type="Proteomes" id="UP001165122">
    <property type="component" value="Unassembled WGS sequence"/>
</dbReference>
<feature type="compositionally biased region" description="Basic and acidic residues" evidence="1">
    <location>
        <begin position="1"/>
        <end position="11"/>
    </location>
</feature>
<evidence type="ECO:0000313" key="2">
    <source>
        <dbReference type="EMBL" id="GMI10906.1"/>
    </source>
</evidence>
<keyword evidence="3" id="KW-1185">Reference proteome</keyword>
<accession>A0A9W7FEZ9</accession>
<proteinExistence type="predicted"/>
<organism evidence="2 3">
    <name type="scientific">Triparma laevis f. longispina</name>
    <dbReference type="NCBI Taxonomy" id="1714387"/>
    <lineage>
        <taxon>Eukaryota</taxon>
        <taxon>Sar</taxon>
        <taxon>Stramenopiles</taxon>
        <taxon>Ochrophyta</taxon>
        <taxon>Bolidophyceae</taxon>
        <taxon>Parmales</taxon>
        <taxon>Triparmaceae</taxon>
        <taxon>Triparma</taxon>
    </lineage>
</organism>
<sequence>MSDYNAQEKSHNGGGEDEEKEDVDAIIEDFVLSISTTSTVETTAPAVVDAFIHTHEFRRYFVEFVHDSTLTTLRFVTKAWKVVVDAFIDEGVECGAMIVIDGKNKEYTGSAKKKRRELVTRAVFPLNNMKV</sequence>
<gene>
    <name evidence="2" type="ORF">TrLO_g5146</name>
</gene>
<dbReference type="EMBL" id="BRXW01000154">
    <property type="protein sequence ID" value="GMI10906.1"/>
    <property type="molecule type" value="Genomic_DNA"/>
</dbReference>
<evidence type="ECO:0000313" key="3">
    <source>
        <dbReference type="Proteomes" id="UP001165122"/>
    </source>
</evidence>
<protein>
    <submittedName>
        <fullName evidence="2">Uncharacterized protein</fullName>
    </submittedName>
</protein>
<name>A0A9W7FEZ9_9STRA</name>
<dbReference type="AlphaFoldDB" id="A0A9W7FEZ9"/>
<comment type="caution">
    <text evidence="2">The sequence shown here is derived from an EMBL/GenBank/DDBJ whole genome shotgun (WGS) entry which is preliminary data.</text>
</comment>
<reference evidence="3" key="1">
    <citation type="journal article" date="2023" name="Commun. Biol.">
        <title>Genome analysis of Parmales, the sister group of diatoms, reveals the evolutionary specialization of diatoms from phago-mixotrophs to photoautotrophs.</title>
        <authorList>
            <person name="Ban H."/>
            <person name="Sato S."/>
            <person name="Yoshikawa S."/>
            <person name="Yamada K."/>
            <person name="Nakamura Y."/>
            <person name="Ichinomiya M."/>
            <person name="Sato N."/>
            <person name="Blanc-Mathieu R."/>
            <person name="Endo H."/>
            <person name="Kuwata A."/>
            <person name="Ogata H."/>
        </authorList>
    </citation>
    <scope>NUCLEOTIDE SEQUENCE [LARGE SCALE GENOMIC DNA]</scope>
    <source>
        <strain evidence="3">NIES 3700</strain>
    </source>
</reference>
<feature type="region of interest" description="Disordered" evidence="1">
    <location>
        <begin position="1"/>
        <end position="20"/>
    </location>
</feature>